<dbReference type="SUPFAM" id="SSF159275">
    <property type="entry name" value="PA1994-like"/>
    <property type="match status" value="1"/>
</dbReference>
<sequence length="178" mass="19624">MLTCCWRNLETNGLEEASLRESATGVHIDSHVIDSPVSGVILQYQLSLDPHWRLREATVQVRAGERLVLKTDGAGYWQVNDRACPALEGCTDVDIAATPLTNTLPIRRLGLAHGDSATIDVVMVAVPSLQVTCVRQHYLRHDASHYRYSGLDTGTSSELRVDEHGLVQCYPGVFTRQA</sequence>
<dbReference type="Pfam" id="PF06475">
    <property type="entry name" value="Glycolipid_bind"/>
    <property type="match status" value="1"/>
</dbReference>
<dbReference type="InterPro" id="IPR009467">
    <property type="entry name" value="Glycolipid-bd_prot_put"/>
</dbReference>
<proteinExistence type="predicted"/>
<dbReference type="EMBL" id="JAPIVE010000002">
    <property type="protein sequence ID" value="MCX2524029.1"/>
    <property type="molecule type" value="Genomic_DNA"/>
</dbReference>
<accession>A0AA42CU81</accession>
<dbReference type="Proteomes" id="UP001165678">
    <property type="component" value="Unassembled WGS sequence"/>
</dbReference>
<comment type="caution">
    <text evidence="1">The sequence shown here is derived from an EMBL/GenBank/DDBJ whole genome shotgun (WGS) entry which is preliminary data.</text>
</comment>
<keyword evidence="2" id="KW-1185">Reference proteome</keyword>
<gene>
    <name evidence="1" type="ORF">OQ287_07245</name>
</gene>
<evidence type="ECO:0000313" key="1">
    <source>
        <dbReference type="EMBL" id="MCX2524029.1"/>
    </source>
</evidence>
<organism evidence="1 2">
    <name type="scientific">Larsenimonas rhizosphaerae</name>
    <dbReference type="NCBI Taxonomy" id="2944682"/>
    <lineage>
        <taxon>Bacteria</taxon>
        <taxon>Pseudomonadati</taxon>
        <taxon>Pseudomonadota</taxon>
        <taxon>Gammaproteobacteria</taxon>
        <taxon>Oceanospirillales</taxon>
        <taxon>Halomonadaceae</taxon>
        <taxon>Larsenimonas</taxon>
    </lineage>
</organism>
<protein>
    <submittedName>
        <fullName evidence="1">Glycolipid-binding domain-containing protein</fullName>
    </submittedName>
</protein>
<dbReference type="AlphaFoldDB" id="A0AA42CU81"/>
<dbReference type="RefSeq" id="WP_265896001.1">
    <property type="nucleotide sequence ID" value="NZ_JAPIVE010000002.1"/>
</dbReference>
<name>A0AA42CU81_9GAMM</name>
<evidence type="ECO:0000313" key="2">
    <source>
        <dbReference type="Proteomes" id="UP001165678"/>
    </source>
</evidence>
<reference evidence="1" key="1">
    <citation type="submission" date="2022-11" db="EMBL/GenBank/DDBJ databases">
        <title>Larsenimonas rhizosphaerae sp. nov., isolated from a tidal mudflat.</title>
        <authorList>
            <person name="Lee S.D."/>
            <person name="Kim I.S."/>
        </authorList>
    </citation>
    <scope>NUCLEOTIDE SEQUENCE</scope>
    <source>
        <strain evidence="1">GH2-1</strain>
    </source>
</reference>